<dbReference type="PANTHER" id="PTHR23081:SF24">
    <property type="entry name" value="RNA POLYMERASE II C-TERMINAL DOMAIN PHOSPHATASE-LIKE 2"/>
    <property type="match status" value="1"/>
</dbReference>
<dbReference type="EMBL" id="CACRZD030000001">
    <property type="protein sequence ID" value="CAA6655139.1"/>
    <property type="molecule type" value="Genomic_DNA"/>
</dbReference>
<dbReference type="SMART" id="SM00577">
    <property type="entry name" value="CPDc"/>
    <property type="match status" value="1"/>
</dbReference>
<evidence type="ECO:0000256" key="7">
    <source>
        <dbReference type="PROSITE-ProRule" id="PRU00266"/>
    </source>
</evidence>
<dbReference type="GO" id="GO:0005634">
    <property type="term" value="C:nucleus"/>
    <property type="evidence" value="ECO:0007669"/>
    <property type="project" value="UniProtKB-SubCell"/>
</dbReference>
<dbReference type="Proteomes" id="UP001189122">
    <property type="component" value="Unassembled WGS sequence"/>
</dbReference>
<keyword evidence="4" id="KW-0539">Nucleus</keyword>
<organism evidence="10">
    <name type="scientific">Spirodela intermedia</name>
    <name type="common">Intermediate duckweed</name>
    <dbReference type="NCBI Taxonomy" id="51605"/>
    <lineage>
        <taxon>Eukaryota</taxon>
        <taxon>Viridiplantae</taxon>
        <taxon>Streptophyta</taxon>
        <taxon>Embryophyta</taxon>
        <taxon>Tracheophyta</taxon>
        <taxon>Spermatophyta</taxon>
        <taxon>Magnoliopsida</taxon>
        <taxon>Liliopsida</taxon>
        <taxon>Araceae</taxon>
        <taxon>Lemnoideae</taxon>
        <taxon>Spirodela</taxon>
    </lineage>
</organism>
<dbReference type="EMBL" id="LR743588">
    <property type="protein sequence ID" value="CAA2615380.1"/>
    <property type="molecule type" value="Genomic_DNA"/>
</dbReference>
<feature type="compositionally biased region" description="Basic and acidic residues" evidence="8">
    <location>
        <begin position="631"/>
        <end position="643"/>
    </location>
</feature>
<feature type="domain" description="DRBM" evidence="9">
    <location>
        <begin position="450"/>
        <end position="529"/>
    </location>
</feature>
<evidence type="ECO:0000259" key="9">
    <source>
        <dbReference type="PROSITE" id="PS50137"/>
    </source>
</evidence>
<keyword evidence="11" id="KW-1185">Reference proteome</keyword>
<feature type="compositionally biased region" description="Polar residues" evidence="8">
    <location>
        <begin position="644"/>
        <end position="653"/>
    </location>
</feature>
<evidence type="ECO:0000256" key="1">
    <source>
        <dbReference type="ARBA" id="ARBA00004123"/>
    </source>
</evidence>
<dbReference type="Gene3D" id="3.30.160.20">
    <property type="match status" value="1"/>
</dbReference>
<protein>
    <recommendedName>
        <fullName evidence="2">protein-serine/threonine phosphatase</fullName>
        <ecNumber evidence="2">3.1.3.16</ecNumber>
    </recommendedName>
</protein>
<feature type="compositionally biased region" description="Basic and acidic residues" evidence="8">
    <location>
        <begin position="560"/>
        <end position="575"/>
    </location>
</feature>
<evidence type="ECO:0000256" key="6">
    <source>
        <dbReference type="ARBA" id="ARBA00048336"/>
    </source>
</evidence>
<dbReference type="InterPro" id="IPR023214">
    <property type="entry name" value="HAD_sf"/>
</dbReference>
<comment type="catalytic activity">
    <reaction evidence="5">
        <text>O-phospho-L-seryl-[protein] + H2O = L-seryl-[protein] + phosphate</text>
        <dbReference type="Rhea" id="RHEA:20629"/>
        <dbReference type="Rhea" id="RHEA-COMP:9863"/>
        <dbReference type="Rhea" id="RHEA-COMP:11604"/>
        <dbReference type="ChEBI" id="CHEBI:15377"/>
        <dbReference type="ChEBI" id="CHEBI:29999"/>
        <dbReference type="ChEBI" id="CHEBI:43474"/>
        <dbReference type="ChEBI" id="CHEBI:83421"/>
        <dbReference type="EC" id="3.1.3.16"/>
    </reaction>
</comment>
<reference evidence="10 11" key="1">
    <citation type="submission" date="2019-12" db="EMBL/GenBank/DDBJ databases">
        <authorList>
            <person name="Scholz U."/>
            <person name="Mascher M."/>
            <person name="Fiebig A."/>
        </authorList>
    </citation>
    <scope>NUCLEOTIDE SEQUENCE</scope>
</reference>
<dbReference type="PANTHER" id="PTHR23081">
    <property type="entry name" value="RNA POLYMERASE II CTD PHOSPHATASE"/>
    <property type="match status" value="1"/>
</dbReference>
<comment type="subcellular location">
    <subcellularLocation>
        <location evidence="1">Nucleus</location>
    </subcellularLocation>
</comment>
<keyword evidence="3" id="KW-0378">Hydrolase</keyword>
<evidence type="ECO:0000256" key="2">
    <source>
        <dbReference type="ARBA" id="ARBA00013081"/>
    </source>
</evidence>
<dbReference type="PROSITE" id="PS50137">
    <property type="entry name" value="DS_RBD"/>
    <property type="match status" value="1"/>
</dbReference>
<proteinExistence type="predicted"/>
<keyword evidence="7" id="KW-0694">RNA-binding</keyword>
<dbReference type="AlphaFoldDB" id="A0A7I8IBQ4"/>
<feature type="region of interest" description="Disordered" evidence="8">
    <location>
        <begin position="623"/>
        <end position="686"/>
    </location>
</feature>
<evidence type="ECO:0000313" key="10">
    <source>
        <dbReference type="EMBL" id="CAA2615380.1"/>
    </source>
</evidence>
<dbReference type="EC" id="3.1.3.16" evidence="2"/>
<dbReference type="SUPFAM" id="SSF56784">
    <property type="entry name" value="HAD-like"/>
    <property type="match status" value="1"/>
</dbReference>
<dbReference type="Gene3D" id="3.40.50.1000">
    <property type="entry name" value="HAD superfamily/HAD-like"/>
    <property type="match status" value="1"/>
</dbReference>
<dbReference type="InterPro" id="IPR014720">
    <property type="entry name" value="dsRBD_dom"/>
</dbReference>
<dbReference type="SUPFAM" id="SSF54768">
    <property type="entry name" value="dsRNA-binding domain-like"/>
    <property type="match status" value="1"/>
</dbReference>
<evidence type="ECO:0000256" key="4">
    <source>
        <dbReference type="ARBA" id="ARBA00023242"/>
    </source>
</evidence>
<dbReference type="GO" id="GO:0003723">
    <property type="term" value="F:RNA binding"/>
    <property type="evidence" value="ECO:0007669"/>
    <property type="project" value="UniProtKB-UniRule"/>
</dbReference>
<gene>
    <name evidence="10" type="ORF">SI7747_01001729</name>
</gene>
<comment type="catalytic activity">
    <reaction evidence="6">
        <text>O-phospho-L-threonyl-[protein] + H2O = L-threonyl-[protein] + phosphate</text>
        <dbReference type="Rhea" id="RHEA:47004"/>
        <dbReference type="Rhea" id="RHEA-COMP:11060"/>
        <dbReference type="Rhea" id="RHEA-COMP:11605"/>
        <dbReference type="ChEBI" id="CHEBI:15377"/>
        <dbReference type="ChEBI" id="CHEBI:30013"/>
        <dbReference type="ChEBI" id="CHEBI:43474"/>
        <dbReference type="ChEBI" id="CHEBI:61977"/>
        <dbReference type="EC" id="3.1.3.16"/>
    </reaction>
</comment>
<dbReference type="InterPro" id="IPR004274">
    <property type="entry name" value="FCP1_dom"/>
</dbReference>
<dbReference type="InterPro" id="IPR039189">
    <property type="entry name" value="Fcp1"/>
</dbReference>
<feature type="region of interest" description="Disordered" evidence="8">
    <location>
        <begin position="560"/>
        <end position="590"/>
    </location>
</feature>
<evidence type="ECO:0000256" key="5">
    <source>
        <dbReference type="ARBA" id="ARBA00047761"/>
    </source>
</evidence>
<evidence type="ECO:0000313" key="11">
    <source>
        <dbReference type="Proteomes" id="UP001189122"/>
    </source>
</evidence>
<dbReference type="InterPro" id="IPR036412">
    <property type="entry name" value="HAD-like_sf"/>
</dbReference>
<accession>A0A7I8IBQ4</accession>
<evidence type="ECO:0000256" key="8">
    <source>
        <dbReference type="SAM" id="MobiDB-lite"/>
    </source>
</evidence>
<dbReference type="GO" id="GO:0008420">
    <property type="term" value="F:RNA polymerase II CTD heptapeptide repeat phosphatase activity"/>
    <property type="evidence" value="ECO:0007669"/>
    <property type="project" value="InterPro"/>
</dbReference>
<dbReference type="Pfam" id="PF00035">
    <property type="entry name" value="dsrm"/>
    <property type="match status" value="1"/>
</dbReference>
<name>A0A7I8IBQ4_SPIIN</name>
<sequence>MAAAAVEECVEVGDPPISDWVFPVSAIPFPRNEIRIARFSPPSERCPPISILHTISPFTILCKVQSLTATDQSPIYRLYLSCFHEQKTAIVVSGDVELHLVAMPTKVDRPPCFWCCSAPAGLYDSCMGMLNLRCLAIVFDLDETLIVANTMKSFEDKIEVLSRRIDIESDPLRDKALLKQYAENDNVMENGRLIGVQNEEVHPPSSSGEPVVRPVIRLQDKSIVLTRINPEITTCLEDLRNYLTAKGRKRFEVYVCTMAERDYALEMWRLLDPGSHLINSKQLLDRVVCVKSEVIAECFPRCKLHPRMAMVIDDRMKVWDDKDQPRVHVTANVVPVLCVARNVACNVSTARSEVNCVMHCREFDENLLRKVYELYYENDILNLPSTPDRSSYSEGTNGAEVERKVNGFENLGDERNMQPQSLSIRSSSFDDEVLKTRVPNTDKDFLISALSIGVLTEIGRRCESKVEFKPVTSSSKDLQFSVEVRIRSQSPNLLPQVFFSGEKIGAGAGRTWKEAQHQAADTALRHLANSYVAFVTLNTGTVDRDLGRLSLQNENGFLREHADVDSKESPDKEELPNASTSGESGFTEDSKKLPQIVAEIRERCVTEDLNLVFREQPQTSMVSNGEYYSQAREERFETSKASENRPAQKQSTIFRPPPAVPTKRPKDEASLGHNGVHSSRPFKDGL</sequence>
<evidence type="ECO:0000256" key="3">
    <source>
        <dbReference type="ARBA" id="ARBA00022801"/>
    </source>
</evidence>